<feature type="compositionally biased region" description="Basic residues" evidence="1">
    <location>
        <begin position="606"/>
        <end position="618"/>
    </location>
</feature>
<accession>A0A8H6PES6</accession>
<dbReference type="EMBL" id="JACBAD010001886">
    <property type="protein sequence ID" value="KAF7130971.1"/>
    <property type="molecule type" value="Genomic_DNA"/>
</dbReference>
<proteinExistence type="predicted"/>
<comment type="caution">
    <text evidence="2">The sequence shown here is derived from an EMBL/GenBank/DDBJ whole genome shotgun (WGS) entry which is preliminary data.</text>
</comment>
<feature type="region of interest" description="Disordered" evidence="1">
    <location>
        <begin position="601"/>
        <end position="632"/>
    </location>
</feature>
<evidence type="ECO:0000256" key="1">
    <source>
        <dbReference type="SAM" id="MobiDB-lite"/>
    </source>
</evidence>
<dbReference type="OrthoDB" id="2684236at2759"/>
<gene>
    <name evidence="2" type="ORF">CNMCM5793_003906</name>
</gene>
<evidence type="ECO:0000313" key="2">
    <source>
        <dbReference type="EMBL" id="KAF7130971.1"/>
    </source>
</evidence>
<feature type="compositionally biased region" description="Polar residues" evidence="1">
    <location>
        <begin position="42"/>
        <end position="54"/>
    </location>
</feature>
<evidence type="ECO:0000313" key="3">
    <source>
        <dbReference type="Proteomes" id="UP000630445"/>
    </source>
</evidence>
<dbReference type="AlphaFoldDB" id="A0A8H6PES6"/>
<dbReference type="PANTHER" id="PTHR34365">
    <property type="entry name" value="ENOLASE (DUF1399)"/>
    <property type="match status" value="1"/>
</dbReference>
<dbReference type="Proteomes" id="UP000630445">
    <property type="component" value="Unassembled WGS sequence"/>
</dbReference>
<organism evidence="2 3">
    <name type="scientific">Aspergillus hiratsukae</name>
    <dbReference type="NCBI Taxonomy" id="1194566"/>
    <lineage>
        <taxon>Eukaryota</taxon>
        <taxon>Fungi</taxon>
        <taxon>Dikarya</taxon>
        <taxon>Ascomycota</taxon>
        <taxon>Pezizomycotina</taxon>
        <taxon>Eurotiomycetes</taxon>
        <taxon>Eurotiomycetidae</taxon>
        <taxon>Eurotiales</taxon>
        <taxon>Aspergillaceae</taxon>
        <taxon>Aspergillus</taxon>
        <taxon>Aspergillus subgen. Fumigati</taxon>
    </lineage>
</organism>
<name>A0A8H6PES6_9EURO</name>
<keyword evidence="3" id="KW-1185">Reference proteome</keyword>
<feature type="region of interest" description="Disordered" evidence="1">
    <location>
        <begin position="1"/>
        <end position="54"/>
    </location>
</feature>
<protein>
    <submittedName>
        <fullName evidence="2">Uncharacterized protein</fullName>
    </submittedName>
</protein>
<dbReference type="Pfam" id="PF07173">
    <property type="entry name" value="GRDP-like"/>
    <property type="match status" value="1"/>
</dbReference>
<sequence length="704" mass="79343">MTITQDLVKDKAANDADRPSTEQPPGYDQIDEQPSTIPPLNLSHNAGPPNSTTVTRDQCVVHLKFLAALADLRDSVAGTEGLFGLHEPSLTESPEHVEEVRARIRVKRWAVYTARAVDRYTKWWETCIPSNRPCPRLKDLEDQSYDHITKGNHLLSWSKDSLPPLGFLEDCIRSGNMSLWAGGFPWETINNCIDNRTLEYDAGERARIRFNEMTRCAWDNLHDPAEKLIECVTCENTISVPWTQGRISLPIQTAFDKFDGYADKGFSVTCSKCGSTTDHERLRVRKFRRDVVDWLKEQVPMPGTLCNSRGIPESIKKSRTSQPSTFPNRFIKTLGNYLLDFTDALQARCMTVNQLRDKLESKLKDRRIIRARPSREEGIAFRHMMSHHWNNLGPFALDLVGAVIRQGTFVQKMDHIDWLHSPTVMATMGRLIRKYHVFFHIMASHPQRMAVPTLDVDLAWHTHQLSPQRYFEYSLYHTSLHTSVAKFIDHDDKVDENRLSDGFEWTSKIYRKVTNGEIYSECACWYCEAIRAPDLRSGPFVSSTVTKAREAAATLHDRPDISSDPDKNPHISAHNAVRAETRETVLGSVDPRRIHALKLRQNYEKARRRAEKRNRKLGKKGDPKRRSSSSAADDNMYAVPMVWGVPVVLPYYGPYMCDPCVHPDAYASNPSCMSTVAGAYGNCCGTCGGAGGAVAAGGCSGMGG</sequence>
<dbReference type="InterPro" id="IPR009836">
    <property type="entry name" value="GRDP-like"/>
</dbReference>
<dbReference type="PANTHER" id="PTHR34365:SF7">
    <property type="entry name" value="GLYCINE-RICH DOMAIN-CONTAINING PROTEIN 1"/>
    <property type="match status" value="1"/>
</dbReference>
<feature type="compositionally biased region" description="Basic and acidic residues" evidence="1">
    <location>
        <begin position="7"/>
        <end position="20"/>
    </location>
</feature>
<reference evidence="2" key="1">
    <citation type="submission" date="2020-06" db="EMBL/GenBank/DDBJ databases">
        <title>Draft genome sequences of strains closely related to Aspergillus parafelis and Aspergillus hiratsukae.</title>
        <authorList>
            <person name="Dos Santos R.A.C."/>
            <person name="Rivero-Menendez O."/>
            <person name="Steenwyk J.L."/>
            <person name="Mead M.E."/>
            <person name="Goldman G.H."/>
            <person name="Alastruey-Izquierdo A."/>
            <person name="Rokas A."/>
        </authorList>
    </citation>
    <scope>NUCLEOTIDE SEQUENCE</scope>
    <source>
        <strain evidence="2">CNM-CM5793</strain>
    </source>
</reference>